<keyword evidence="1" id="KW-0812">Transmembrane</keyword>
<dbReference type="InterPro" id="IPR032508">
    <property type="entry name" value="FecR_C"/>
</dbReference>
<evidence type="ECO:0000313" key="4">
    <source>
        <dbReference type="EMBL" id="MBC3845629.1"/>
    </source>
</evidence>
<dbReference type="PIRSF" id="PIRSF018266">
    <property type="entry name" value="FecR"/>
    <property type="match status" value="1"/>
</dbReference>
<dbReference type="Pfam" id="PF16344">
    <property type="entry name" value="FecR_C"/>
    <property type="match status" value="1"/>
</dbReference>
<feature type="domain" description="Protein FecR C-terminal" evidence="3">
    <location>
        <begin position="231"/>
        <end position="295"/>
    </location>
</feature>
<evidence type="ECO:0000313" key="5">
    <source>
        <dbReference type="Proteomes" id="UP000607435"/>
    </source>
</evidence>
<evidence type="ECO:0000256" key="1">
    <source>
        <dbReference type="SAM" id="Phobius"/>
    </source>
</evidence>
<dbReference type="PANTHER" id="PTHR30273:SF2">
    <property type="entry name" value="PROTEIN FECR"/>
    <property type="match status" value="1"/>
</dbReference>
<dbReference type="Gene3D" id="3.55.50.30">
    <property type="match status" value="1"/>
</dbReference>
<dbReference type="Proteomes" id="UP000607435">
    <property type="component" value="Unassembled WGS sequence"/>
</dbReference>
<protein>
    <submittedName>
        <fullName evidence="4">FecR family protein</fullName>
    </submittedName>
</protein>
<dbReference type="PANTHER" id="PTHR30273">
    <property type="entry name" value="PERIPLASMIC SIGNAL SENSOR AND SIGMA FACTOR ACTIVATOR FECR-RELATED"/>
    <property type="match status" value="1"/>
</dbReference>
<dbReference type="InterPro" id="IPR012373">
    <property type="entry name" value="Ferrdict_sens_TM"/>
</dbReference>
<sequence>MEKEYLVKKWLNNDLSEAEAKSFEALDDANLYNEIIEEAQLYSGNKNAKVAPFNELESLLTTEKKVISINWMKTISSIAAALLVGFAVFSILNKDTIETFGTEYAQNKIITLPDNSIVNLNQFSQLEYNSSKWDEARTLNLSGEAYFDVEKGKRFDVKTDQGTVSVLGTEFNVVSRDSLFKVTCYEGLVSVNYDNTEIKVPAGTEFVLKAGKSTKTDIVIAEPYWIKNMSVFDNVIITDVFSELEKRYNIKVIYNSDVKLYFNGAFEHNNLENALKSVTQPLNLTFKLSEKEVIIRNANKN</sequence>
<accession>A0ABR6XYY1</accession>
<organism evidence="4 5">
    <name type="scientific">Winogradskyella echinorum</name>
    <dbReference type="NCBI Taxonomy" id="538189"/>
    <lineage>
        <taxon>Bacteria</taxon>
        <taxon>Pseudomonadati</taxon>
        <taxon>Bacteroidota</taxon>
        <taxon>Flavobacteriia</taxon>
        <taxon>Flavobacteriales</taxon>
        <taxon>Flavobacteriaceae</taxon>
        <taxon>Winogradskyella</taxon>
    </lineage>
</organism>
<evidence type="ECO:0000259" key="3">
    <source>
        <dbReference type="Pfam" id="PF16344"/>
    </source>
</evidence>
<dbReference type="EMBL" id="JACOME010000001">
    <property type="protein sequence ID" value="MBC3845629.1"/>
    <property type="molecule type" value="Genomic_DNA"/>
</dbReference>
<dbReference type="Pfam" id="PF04773">
    <property type="entry name" value="FecR"/>
    <property type="match status" value="1"/>
</dbReference>
<keyword evidence="1" id="KW-0472">Membrane</keyword>
<dbReference type="InterPro" id="IPR006860">
    <property type="entry name" value="FecR"/>
</dbReference>
<comment type="caution">
    <text evidence="4">The sequence shown here is derived from an EMBL/GenBank/DDBJ whole genome shotgun (WGS) entry which is preliminary data.</text>
</comment>
<keyword evidence="5" id="KW-1185">Reference proteome</keyword>
<feature type="transmembrane region" description="Helical" evidence="1">
    <location>
        <begin position="74"/>
        <end position="92"/>
    </location>
</feature>
<evidence type="ECO:0000259" key="2">
    <source>
        <dbReference type="Pfam" id="PF04773"/>
    </source>
</evidence>
<proteinExistence type="predicted"/>
<gene>
    <name evidence="4" type="ORF">H6H04_04510</name>
</gene>
<name>A0ABR6XYY1_9FLAO</name>
<dbReference type="Gene3D" id="2.60.120.1440">
    <property type="match status" value="1"/>
</dbReference>
<reference evidence="4 5" key="1">
    <citation type="submission" date="2020-08" db="EMBL/GenBank/DDBJ databases">
        <title>Winogradskyella ouciana sp. nov., isolated from the hadal seawater of the Mariana Trench.</title>
        <authorList>
            <person name="He X."/>
        </authorList>
    </citation>
    <scope>NUCLEOTIDE SEQUENCE [LARGE SCALE GENOMIC DNA]</scope>
    <source>
        <strain evidence="4 5">KCTC 22026</strain>
    </source>
</reference>
<keyword evidence="1" id="KW-1133">Transmembrane helix</keyword>
<feature type="domain" description="FecR protein" evidence="2">
    <location>
        <begin position="105"/>
        <end position="189"/>
    </location>
</feature>
<dbReference type="RefSeq" id="WP_186844735.1">
    <property type="nucleotide sequence ID" value="NZ_JACOME010000001.1"/>
</dbReference>